<feature type="compositionally biased region" description="Polar residues" evidence="4">
    <location>
        <begin position="220"/>
        <end position="237"/>
    </location>
</feature>
<comment type="subcellular location">
    <subcellularLocation>
        <location evidence="1">Secreted</location>
    </subcellularLocation>
</comment>
<gene>
    <name evidence="8" type="primary">LOC113423676</name>
</gene>
<dbReference type="PROSITE" id="PS51465">
    <property type="entry name" value="KAZAL_2"/>
    <property type="match status" value="2"/>
</dbReference>
<dbReference type="PANTHER" id="PTHR47499">
    <property type="entry name" value="SERINE PROTEASE INHIBITOR KAZAL-TYPE 7 SPINK7"/>
    <property type="match status" value="1"/>
</dbReference>
<dbReference type="Gene3D" id="3.30.60.30">
    <property type="match status" value="5"/>
</dbReference>
<dbReference type="Pfam" id="PF00050">
    <property type="entry name" value="Kazal_1"/>
    <property type="match status" value="5"/>
</dbReference>
<feature type="domain" description="Kazal-like" evidence="6">
    <location>
        <begin position="309"/>
        <end position="364"/>
    </location>
</feature>
<evidence type="ECO:0000313" key="8">
    <source>
        <dbReference type="RefSeq" id="XP_026540962.1"/>
    </source>
</evidence>
<keyword evidence="5" id="KW-0732">Signal</keyword>
<evidence type="ECO:0000256" key="1">
    <source>
        <dbReference type="ARBA" id="ARBA00004613"/>
    </source>
</evidence>
<protein>
    <submittedName>
        <fullName evidence="8">Serine protease inhibitor Kazal-type 5-like isoform X1</fullName>
    </submittedName>
</protein>
<proteinExistence type="predicted"/>
<keyword evidence="3" id="KW-1015">Disulfide bond</keyword>
<feature type="region of interest" description="Disordered" evidence="4">
    <location>
        <begin position="210"/>
        <end position="237"/>
    </location>
</feature>
<feature type="signal peptide" evidence="5">
    <location>
        <begin position="1"/>
        <end position="21"/>
    </location>
</feature>
<dbReference type="Proteomes" id="UP000504612">
    <property type="component" value="Unplaced"/>
</dbReference>
<keyword evidence="2" id="KW-0964">Secreted</keyword>
<evidence type="ECO:0000259" key="6">
    <source>
        <dbReference type="PROSITE" id="PS51465"/>
    </source>
</evidence>
<dbReference type="SMART" id="SM00280">
    <property type="entry name" value="KAZAL"/>
    <property type="match status" value="4"/>
</dbReference>
<dbReference type="RefSeq" id="XP_026540962.1">
    <property type="nucleotide sequence ID" value="XM_026685177.1"/>
</dbReference>
<evidence type="ECO:0000256" key="5">
    <source>
        <dbReference type="SAM" id="SignalP"/>
    </source>
</evidence>
<dbReference type="InterPro" id="IPR036058">
    <property type="entry name" value="Kazal_dom_sf"/>
</dbReference>
<keyword evidence="7" id="KW-1185">Reference proteome</keyword>
<evidence type="ECO:0000313" key="7">
    <source>
        <dbReference type="Proteomes" id="UP000504612"/>
    </source>
</evidence>
<evidence type="ECO:0000256" key="4">
    <source>
        <dbReference type="SAM" id="MobiDB-lite"/>
    </source>
</evidence>
<dbReference type="SUPFAM" id="SSF100895">
    <property type="entry name" value="Kazal-type serine protease inhibitors"/>
    <property type="match status" value="5"/>
</dbReference>
<accession>A0A6J1VCG7</accession>
<organism evidence="7 8">
    <name type="scientific">Notechis scutatus</name>
    <name type="common">mainland tiger snake</name>
    <dbReference type="NCBI Taxonomy" id="8663"/>
    <lineage>
        <taxon>Eukaryota</taxon>
        <taxon>Metazoa</taxon>
        <taxon>Chordata</taxon>
        <taxon>Craniata</taxon>
        <taxon>Vertebrata</taxon>
        <taxon>Euteleostomi</taxon>
        <taxon>Lepidosauria</taxon>
        <taxon>Squamata</taxon>
        <taxon>Bifurcata</taxon>
        <taxon>Unidentata</taxon>
        <taxon>Episquamata</taxon>
        <taxon>Toxicofera</taxon>
        <taxon>Serpentes</taxon>
        <taxon>Colubroidea</taxon>
        <taxon>Elapidae</taxon>
        <taxon>Hydrophiinae</taxon>
        <taxon>Notechis</taxon>
    </lineage>
</organism>
<keyword evidence="8" id="KW-0722">Serine protease inhibitor</keyword>
<sequence length="429" mass="48002">MKAIALFFTLALYIQFEDVTSQVKYQEGMCWEFQQLFINGNLYCNKDIDPIIGPNGKTHTNKCVMCRELLRKREIAGSNGSGWPKDSSSGVDESCREYWLYFIKGGFFCTRELNPVRDASGKQHNNKCMMCLQQFKSGGKMNSLEQRQPQYGNNEKFDNCYEYRSQIGPNGELTCTRENDPVRDDSGQTHSNKCIMCAEQFKKEARQGKLFGGNGKGQPSPYSNGNTATQGDYRQGNLNERNCDQRDGMTQPNVGYNSCTGEKIPHGDYRTNTNCGGTGDSSYSVNCQKDLLRNRKKSGATTDSKLNCIIILANLKKNKTSCQALWSPVCGTDEKTYSNTCFLCLAIVNAKYIPAIKHEGECTEVIHETIDCSKYPQTRGQVLCKLSPPEVCGTDGVTYKNECALCNQIMKTKSEIGIQNIGPCPKRKL</sequence>
<evidence type="ECO:0000256" key="3">
    <source>
        <dbReference type="ARBA" id="ARBA00023157"/>
    </source>
</evidence>
<name>A0A6J1VCG7_9SAUR</name>
<dbReference type="AlphaFoldDB" id="A0A6J1VCG7"/>
<evidence type="ECO:0000256" key="2">
    <source>
        <dbReference type="ARBA" id="ARBA00022525"/>
    </source>
</evidence>
<dbReference type="InterPro" id="IPR050159">
    <property type="entry name" value="Kazal-type_SerProtInhib"/>
</dbReference>
<feature type="domain" description="Kazal-like" evidence="6">
    <location>
        <begin position="366"/>
        <end position="426"/>
    </location>
</feature>
<dbReference type="InterPro" id="IPR002350">
    <property type="entry name" value="Kazal_dom"/>
</dbReference>
<dbReference type="PROSITE" id="PS00282">
    <property type="entry name" value="KAZAL_1"/>
    <property type="match status" value="1"/>
</dbReference>
<dbReference type="PANTHER" id="PTHR47499:SF1">
    <property type="entry name" value="SERINE PROTEASE INHIBITOR KAZAL-TYPE 7"/>
    <property type="match status" value="1"/>
</dbReference>
<dbReference type="GO" id="GO:0004867">
    <property type="term" value="F:serine-type endopeptidase inhibitor activity"/>
    <property type="evidence" value="ECO:0007669"/>
    <property type="project" value="UniProtKB-KW"/>
</dbReference>
<dbReference type="GO" id="GO:0005576">
    <property type="term" value="C:extracellular region"/>
    <property type="evidence" value="ECO:0007669"/>
    <property type="project" value="UniProtKB-SubCell"/>
</dbReference>
<dbReference type="GeneID" id="113423676"/>
<feature type="chain" id="PRO_5027104918" evidence="5">
    <location>
        <begin position="22"/>
        <end position="429"/>
    </location>
</feature>
<keyword evidence="8" id="KW-0646">Protease inhibitor</keyword>
<reference evidence="8" key="1">
    <citation type="submission" date="2025-08" db="UniProtKB">
        <authorList>
            <consortium name="RefSeq"/>
        </authorList>
    </citation>
    <scope>IDENTIFICATION</scope>
</reference>
<dbReference type="KEGG" id="nss:113423676"/>